<feature type="compositionally biased region" description="Polar residues" evidence="1">
    <location>
        <begin position="8"/>
        <end position="21"/>
    </location>
</feature>
<evidence type="ECO:0000313" key="3">
    <source>
        <dbReference type="Proteomes" id="UP000199707"/>
    </source>
</evidence>
<feature type="region of interest" description="Disordered" evidence="1">
    <location>
        <begin position="150"/>
        <end position="173"/>
    </location>
</feature>
<gene>
    <name evidence="2" type="ORF">SAMN02799620_03801</name>
</gene>
<evidence type="ECO:0000313" key="2">
    <source>
        <dbReference type="EMBL" id="SCX24878.1"/>
    </source>
</evidence>
<feature type="compositionally biased region" description="Low complexity" evidence="1">
    <location>
        <begin position="112"/>
        <end position="128"/>
    </location>
</feature>
<organism evidence="2 3">
    <name type="scientific">Mycolicibacterium fluoranthenivorans</name>
    <dbReference type="NCBI Taxonomy" id="258505"/>
    <lineage>
        <taxon>Bacteria</taxon>
        <taxon>Bacillati</taxon>
        <taxon>Actinomycetota</taxon>
        <taxon>Actinomycetes</taxon>
        <taxon>Mycobacteriales</taxon>
        <taxon>Mycobacteriaceae</taxon>
        <taxon>Mycolicibacterium</taxon>
    </lineage>
</organism>
<name>A0A1G4WKZ2_9MYCO</name>
<dbReference type="EMBL" id="FMUB01000007">
    <property type="protein sequence ID" value="SCX24878.1"/>
    <property type="molecule type" value="Genomic_DNA"/>
</dbReference>
<feature type="compositionally biased region" description="Polar residues" evidence="1">
    <location>
        <begin position="100"/>
        <end position="111"/>
    </location>
</feature>
<feature type="compositionally biased region" description="Polar residues" evidence="1">
    <location>
        <begin position="57"/>
        <end position="67"/>
    </location>
</feature>
<protein>
    <submittedName>
        <fullName evidence="2">Uncharacterized protein</fullName>
    </submittedName>
</protein>
<proteinExistence type="predicted"/>
<dbReference type="AlphaFoldDB" id="A0A1G4WKZ2"/>
<reference evidence="3" key="1">
    <citation type="submission" date="2016-10" db="EMBL/GenBank/DDBJ databases">
        <authorList>
            <person name="Varghese N."/>
            <person name="Submissions S."/>
        </authorList>
    </citation>
    <scope>NUCLEOTIDE SEQUENCE [LARGE SCALE GENOMIC DNA]</scope>
    <source>
        <strain evidence="3">UNC267MFSha1.1M11</strain>
    </source>
</reference>
<feature type="region of interest" description="Disordered" evidence="1">
    <location>
        <begin position="1"/>
        <end position="133"/>
    </location>
</feature>
<accession>A0A1G4WKZ2</accession>
<evidence type="ECO:0000256" key="1">
    <source>
        <dbReference type="SAM" id="MobiDB-lite"/>
    </source>
</evidence>
<sequence>MDVFGASPSGSRVTDSSSPASTILCRTAPVPPPTLNALGATSAATRPPPKSGDRSFSKANDMNSQVLSDCCGTPKRKAPDSRRDCTADAEPAQLKPHGASTITKSASKLPNSSCASVSPTASSASGTASKRRELAVTASRLMSWPRYRTWTPADRSAPTSRNPANPEPAAGSQISMDARLGSRRLRHPTASAWANDKLVVCSWLTEVPKKSACCAFGSSARTTWRAGCSCLKTCLPCHPVPRRPGRTTSRCRRLGAYGRGRW</sequence>
<dbReference type="Proteomes" id="UP000199707">
    <property type="component" value="Unassembled WGS sequence"/>
</dbReference>
<feature type="compositionally biased region" description="Basic and acidic residues" evidence="1">
    <location>
        <begin position="77"/>
        <end position="86"/>
    </location>
</feature>